<dbReference type="SUPFAM" id="SSF109604">
    <property type="entry name" value="HD-domain/PDEase-like"/>
    <property type="match status" value="1"/>
</dbReference>
<evidence type="ECO:0000313" key="3">
    <source>
        <dbReference type="Proteomes" id="UP000503447"/>
    </source>
</evidence>
<name>A0A6M5YVQ8_9BACT</name>
<protein>
    <recommendedName>
        <fullName evidence="1">HD-GYP domain-containing protein</fullName>
    </recommendedName>
</protein>
<evidence type="ECO:0000259" key="1">
    <source>
        <dbReference type="PROSITE" id="PS51832"/>
    </source>
</evidence>
<organism evidence="2 3">
    <name type="scientific">Frigoriglobus tundricola</name>
    <dbReference type="NCBI Taxonomy" id="2774151"/>
    <lineage>
        <taxon>Bacteria</taxon>
        <taxon>Pseudomonadati</taxon>
        <taxon>Planctomycetota</taxon>
        <taxon>Planctomycetia</taxon>
        <taxon>Gemmatales</taxon>
        <taxon>Gemmataceae</taxon>
        <taxon>Frigoriglobus</taxon>
    </lineage>
</organism>
<dbReference type="Proteomes" id="UP000503447">
    <property type="component" value="Chromosome"/>
</dbReference>
<dbReference type="EMBL" id="CP053452">
    <property type="protein sequence ID" value="QJW98018.1"/>
    <property type="molecule type" value="Genomic_DNA"/>
</dbReference>
<dbReference type="InterPro" id="IPR052020">
    <property type="entry name" value="Cyclic_di-GMP/3'3'-cGAMP_PDE"/>
</dbReference>
<dbReference type="Pfam" id="PF13487">
    <property type="entry name" value="HD_5"/>
    <property type="match status" value="1"/>
</dbReference>
<dbReference type="PANTHER" id="PTHR45228">
    <property type="entry name" value="CYCLIC DI-GMP PHOSPHODIESTERASE TM_0186-RELATED"/>
    <property type="match status" value="1"/>
</dbReference>
<dbReference type="PROSITE" id="PS51832">
    <property type="entry name" value="HD_GYP"/>
    <property type="match status" value="1"/>
</dbReference>
<accession>A0A6M5YVQ8</accession>
<dbReference type="KEGG" id="ftj:FTUN_5598"/>
<gene>
    <name evidence="2" type="ORF">FTUN_5598</name>
</gene>
<dbReference type="CDD" id="cd00077">
    <property type="entry name" value="HDc"/>
    <property type="match status" value="1"/>
</dbReference>
<proteinExistence type="predicted"/>
<keyword evidence="3" id="KW-1185">Reference proteome</keyword>
<dbReference type="Gene3D" id="1.10.3210.10">
    <property type="entry name" value="Hypothetical protein af1432"/>
    <property type="match status" value="1"/>
</dbReference>
<dbReference type="AlphaFoldDB" id="A0A6M5YVQ8"/>
<dbReference type="PANTHER" id="PTHR45228:SF8">
    <property type="entry name" value="TWO-COMPONENT RESPONSE REGULATOR-RELATED"/>
    <property type="match status" value="1"/>
</dbReference>
<dbReference type="InterPro" id="IPR003607">
    <property type="entry name" value="HD/PDEase_dom"/>
</dbReference>
<feature type="domain" description="HD-GYP" evidence="1">
    <location>
        <begin position="1"/>
        <end position="142"/>
    </location>
</feature>
<sequence>MLSVSATTLAKPGRLDEFERLAVQTHPTVGAHLLAALASEHPEAVGVALAVEIALGHHERWDGGGYPDGAKGAQVPLSARVVALASVYDALRNRRPYRPALSHPRAVRVLTVESAGQFDPVVVTAFGQVADQFDRIFLTSVQ</sequence>
<dbReference type="RefSeq" id="WP_171473288.1">
    <property type="nucleotide sequence ID" value="NZ_CP053452.2"/>
</dbReference>
<dbReference type="InterPro" id="IPR037522">
    <property type="entry name" value="HD_GYP_dom"/>
</dbReference>
<evidence type="ECO:0000313" key="2">
    <source>
        <dbReference type="EMBL" id="QJW98018.1"/>
    </source>
</evidence>
<reference evidence="3" key="1">
    <citation type="submission" date="2020-05" db="EMBL/GenBank/DDBJ databases">
        <title>Frigoriglobus tundricola gen. nov., sp. nov., a psychrotolerant cellulolytic planctomycete of the family Gemmataceae with two divergent copies of 16S rRNA gene.</title>
        <authorList>
            <person name="Kulichevskaya I.S."/>
            <person name="Ivanova A.A."/>
            <person name="Naumoff D.G."/>
            <person name="Beletsky A.V."/>
            <person name="Rijpstra W.I.C."/>
            <person name="Sinninghe Damste J.S."/>
            <person name="Mardanov A.V."/>
            <person name="Ravin N.V."/>
            <person name="Dedysh S.N."/>
        </authorList>
    </citation>
    <scope>NUCLEOTIDE SEQUENCE [LARGE SCALE GENOMIC DNA]</scope>
    <source>
        <strain evidence="3">PL17</strain>
    </source>
</reference>